<name>A0A841HK13_9GAMM</name>
<evidence type="ECO:0000256" key="2">
    <source>
        <dbReference type="PROSITE-ProRule" id="PRU00169"/>
    </source>
</evidence>
<keyword evidence="4" id="KW-0812">Transmembrane</keyword>
<protein>
    <submittedName>
        <fullName evidence="6">CheY-like chemotaxis protein</fullName>
    </submittedName>
</protein>
<dbReference type="RefSeq" id="WP_184330366.1">
    <property type="nucleotide sequence ID" value="NZ_JACHHZ010000002.1"/>
</dbReference>
<evidence type="ECO:0000256" key="4">
    <source>
        <dbReference type="SAM" id="Phobius"/>
    </source>
</evidence>
<dbReference type="InterPro" id="IPR001789">
    <property type="entry name" value="Sig_transdc_resp-reg_receiver"/>
</dbReference>
<gene>
    <name evidence="6" type="ORF">HNQ60_001456</name>
</gene>
<keyword evidence="7" id="KW-1185">Reference proteome</keyword>
<feature type="transmembrane region" description="Helical" evidence="4">
    <location>
        <begin position="248"/>
        <end position="270"/>
    </location>
</feature>
<accession>A0A841HK13</accession>
<dbReference type="InterPro" id="IPR050595">
    <property type="entry name" value="Bact_response_regulator"/>
</dbReference>
<dbReference type="Proteomes" id="UP000588068">
    <property type="component" value="Unassembled WGS sequence"/>
</dbReference>
<dbReference type="EMBL" id="JACHHZ010000002">
    <property type="protein sequence ID" value="MBB6092578.1"/>
    <property type="molecule type" value="Genomic_DNA"/>
</dbReference>
<dbReference type="PANTHER" id="PTHR44591">
    <property type="entry name" value="STRESS RESPONSE REGULATOR PROTEIN 1"/>
    <property type="match status" value="1"/>
</dbReference>
<organism evidence="6 7">
    <name type="scientific">Povalibacter uvarum</name>
    <dbReference type="NCBI Taxonomy" id="732238"/>
    <lineage>
        <taxon>Bacteria</taxon>
        <taxon>Pseudomonadati</taxon>
        <taxon>Pseudomonadota</taxon>
        <taxon>Gammaproteobacteria</taxon>
        <taxon>Steroidobacterales</taxon>
        <taxon>Steroidobacteraceae</taxon>
        <taxon>Povalibacter</taxon>
    </lineage>
</organism>
<dbReference type="PANTHER" id="PTHR44591:SF3">
    <property type="entry name" value="RESPONSE REGULATORY DOMAIN-CONTAINING PROTEIN"/>
    <property type="match status" value="1"/>
</dbReference>
<dbReference type="SUPFAM" id="SSF52172">
    <property type="entry name" value="CheY-like"/>
    <property type="match status" value="1"/>
</dbReference>
<keyword evidence="4" id="KW-0472">Membrane</keyword>
<dbReference type="CDD" id="cd00156">
    <property type="entry name" value="REC"/>
    <property type="match status" value="1"/>
</dbReference>
<dbReference type="SMART" id="SM00448">
    <property type="entry name" value="REC"/>
    <property type="match status" value="1"/>
</dbReference>
<proteinExistence type="predicted"/>
<dbReference type="Pfam" id="PF00072">
    <property type="entry name" value="Response_reg"/>
    <property type="match status" value="1"/>
</dbReference>
<feature type="modified residue" description="4-aspartylphosphate" evidence="2">
    <location>
        <position position="54"/>
    </location>
</feature>
<dbReference type="PROSITE" id="PS50110">
    <property type="entry name" value="RESPONSE_REGULATORY"/>
    <property type="match status" value="1"/>
</dbReference>
<evidence type="ECO:0000313" key="7">
    <source>
        <dbReference type="Proteomes" id="UP000588068"/>
    </source>
</evidence>
<evidence type="ECO:0000256" key="3">
    <source>
        <dbReference type="SAM" id="MobiDB-lite"/>
    </source>
</evidence>
<evidence type="ECO:0000256" key="1">
    <source>
        <dbReference type="ARBA" id="ARBA00022553"/>
    </source>
</evidence>
<dbReference type="InterPro" id="IPR011006">
    <property type="entry name" value="CheY-like_superfamily"/>
</dbReference>
<keyword evidence="1 2" id="KW-0597">Phosphoprotein</keyword>
<dbReference type="GO" id="GO:0000160">
    <property type="term" value="P:phosphorelay signal transduction system"/>
    <property type="evidence" value="ECO:0007669"/>
    <property type="project" value="InterPro"/>
</dbReference>
<sequence length="472" mass="50808">MTTKRALIVDDSRSARVILSRMLEAYDLQVDAAESAEQALEYLRQNRPDVVFMDHLMPGMDGFQAIQAIKSNPDTATIPVMMYTSQEGELYVSQARALGAVGVLPKTVKPGDVSRVLYQLHLLPERREGRSNLFESEDNDAPRAPAPTPAPQPMPARTPAAALRTGSQPAVQVERETRTQVGEVETALRNAMAPALREYNAELRRYIAASMEVLTRKIASDKPAATDSATPVAAPERAPEPAPAPSRWPLLAAVAAVALIPTIVLSVLYLETLRSTRALTQSYTRLAAIAEEQQAQLTALAAARPTTAEFAQAVTTAITNAADRELVPYGETPLAGARLEHLRTLIEKLRTDGFKGKVVASSFAGEYCLTGNGIEGYSIAADDLPVKRCDLIGNPFDDSLTSAQRQSLPFANLVTSIPQQTGNALSVEVTHGGRTPAVPYPEGDTLTKTTAGEWNRIAAQNNRVEFVASAAQ</sequence>
<comment type="caution">
    <text evidence="6">The sequence shown here is derived from an EMBL/GenBank/DDBJ whole genome shotgun (WGS) entry which is preliminary data.</text>
</comment>
<feature type="domain" description="Response regulatory" evidence="5">
    <location>
        <begin position="5"/>
        <end position="121"/>
    </location>
</feature>
<dbReference type="AlphaFoldDB" id="A0A841HK13"/>
<reference evidence="6 7" key="1">
    <citation type="submission" date="2020-08" db="EMBL/GenBank/DDBJ databases">
        <title>Genomic Encyclopedia of Type Strains, Phase IV (KMG-IV): sequencing the most valuable type-strain genomes for metagenomic binning, comparative biology and taxonomic classification.</title>
        <authorList>
            <person name="Goeker M."/>
        </authorList>
    </citation>
    <scope>NUCLEOTIDE SEQUENCE [LARGE SCALE GENOMIC DNA]</scope>
    <source>
        <strain evidence="6 7">DSM 26723</strain>
    </source>
</reference>
<evidence type="ECO:0000313" key="6">
    <source>
        <dbReference type="EMBL" id="MBB6092578.1"/>
    </source>
</evidence>
<dbReference type="Gene3D" id="3.40.50.2300">
    <property type="match status" value="1"/>
</dbReference>
<feature type="region of interest" description="Disordered" evidence="3">
    <location>
        <begin position="129"/>
        <end position="179"/>
    </location>
</feature>
<feature type="compositionally biased region" description="Pro residues" evidence="3">
    <location>
        <begin position="144"/>
        <end position="156"/>
    </location>
</feature>
<evidence type="ECO:0000259" key="5">
    <source>
        <dbReference type="PROSITE" id="PS50110"/>
    </source>
</evidence>
<feature type="region of interest" description="Disordered" evidence="3">
    <location>
        <begin position="221"/>
        <end position="242"/>
    </location>
</feature>
<keyword evidence="4" id="KW-1133">Transmembrane helix</keyword>